<organism evidence="4 5">
    <name type="scientific">Chlorella sorokiniana</name>
    <name type="common">Freshwater green alga</name>
    <dbReference type="NCBI Taxonomy" id="3076"/>
    <lineage>
        <taxon>Eukaryota</taxon>
        <taxon>Viridiplantae</taxon>
        <taxon>Chlorophyta</taxon>
        <taxon>core chlorophytes</taxon>
        <taxon>Trebouxiophyceae</taxon>
        <taxon>Chlorellales</taxon>
        <taxon>Chlorellaceae</taxon>
        <taxon>Chlorella clade</taxon>
        <taxon>Chlorella</taxon>
    </lineage>
</organism>
<dbReference type="Pfam" id="PF23355">
    <property type="entry name" value="IFT52_GIFT"/>
    <property type="match status" value="2"/>
</dbReference>
<feature type="domain" description="IFT52 GIFT" evidence="3">
    <location>
        <begin position="149"/>
        <end position="302"/>
    </location>
</feature>
<protein>
    <submittedName>
        <fullName evidence="4">Intraflagellar transport 52-like protein</fullName>
    </submittedName>
</protein>
<accession>A0A2P6TN62</accession>
<dbReference type="PANTHER" id="PTHR12969:SF7">
    <property type="entry name" value="INTRAFLAGELLAR TRANSPORT PROTEIN 52 HOMOLOG"/>
    <property type="match status" value="1"/>
</dbReference>
<dbReference type="InterPro" id="IPR055460">
    <property type="entry name" value="IFT52_central"/>
</dbReference>
<feature type="compositionally biased region" description="Polar residues" evidence="1">
    <location>
        <begin position="121"/>
        <end position="136"/>
    </location>
</feature>
<dbReference type="Pfam" id="PF23352">
    <property type="entry name" value="IFT52_central"/>
    <property type="match status" value="2"/>
</dbReference>
<dbReference type="OrthoDB" id="10259368at2759"/>
<dbReference type="InterPro" id="IPR055458">
    <property type="entry name" value="IFT52_GIFT"/>
</dbReference>
<gene>
    <name evidence="4" type="ORF">C2E21_5595</name>
</gene>
<dbReference type="AlphaFoldDB" id="A0A2P6TN62"/>
<dbReference type="Proteomes" id="UP000239899">
    <property type="component" value="Unassembled WGS sequence"/>
</dbReference>
<dbReference type="GO" id="GO:0005814">
    <property type="term" value="C:centriole"/>
    <property type="evidence" value="ECO:0007669"/>
    <property type="project" value="TreeGrafter"/>
</dbReference>
<dbReference type="GO" id="GO:0030992">
    <property type="term" value="C:intraciliary transport particle B"/>
    <property type="evidence" value="ECO:0007669"/>
    <property type="project" value="TreeGrafter"/>
</dbReference>
<dbReference type="InterPro" id="IPR039975">
    <property type="entry name" value="IFT52"/>
</dbReference>
<reference evidence="4 5" key="1">
    <citation type="journal article" date="2018" name="Plant J.">
        <title>Genome sequences of Chlorella sorokiniana UTEX 1602 and Micractinium conductrix SAG 241.80: implications to maltose excretion by a green alga.</title>
        <authorList>
            <person name="Arriola M.B."/>
            <person name="Velmurugan N."/>
            <person name="Zhang Y."/>
            <person name="Plunkett M.H."/>
            <person name="Hondzo H."/>
            <person name="Barney B.M."/>
        </authorList>
    </citation>
    <scope>NUCLEOTIDE SEQUENCE [LARGE SCALE GENOMIC DNA]</scope>
    <source>
        <strain evidence="5">UTEX 1602</strain>
    </source>
</reference>
<dbReference type="InterPro" id="IPR029062">
    <property type="entry name" value="Class_I_gatase-like"/>
</dbReference>
<dbReference type="EMBL" id="LHPG02000010">
    <property type="protein sequence ID" value="PRW50771.1"/>
    <property type="molecule type" value="Genomic_DNA"/>
</dbReference>
<evidence type="ECO:0000259" key="3">
    <source>
        <dbReference type="Pfam" id="PF23355"/>
    </source>
</evidence>
<evidence type="ECO:0000259" key="2">
    <source>
        <dbReference type="Pfam" id="PF23352"/>
    </source>
</evidence>
<keyword evidence="5" id="KW-1185">Reference proteome</keyword>
<proteinExistence type="predicted"/>
<feature type="domain" description="IFT52 central" evidence="2">
    <location>
        <begin position="329"/>
        <end position="373"/>
    </location>
</feature>
<comment type="caution">
    <text evidence="4">The sequence shown here is derived from an EMBL/GenBank/DDBJ whole genome shotgun (WGS) entry which is preliminary data.</text>
</comment>
<evidence type="ECO:0000256" key="1">
    <source>
        <dbReference type="SAM" id="MobiDB-lite"/>
    </source>
</evidence>
<dbReference type="PANTHER" id="PTHR12969">
    <property type="entry name" value="NGD5/OSM-6/IFT52"/>
    <property type="match status" value="1"/>
</dbReference>
<dbReference type="GO" id="GO:0060271">
    <property type="term" value="P:cilium assembly"/>
    <property type="evidence" value="ECO:0007669"/>
    <property type="project" value="TreeGrafter"/>
</dbReference>
<dbReference type="STRING" id="3076.A0A2P6TN62"/>
<evidence type="ECO:0000313" key="4">
    <source>
        <dbReference type="EMBL" id="PRW50771.1"/>
    </source>
</evidence>
<feature type="region of interest" description="Disordered" evidence="1">
    <location>
        <begin position="116"/>
        <end position="143"/>
    </location>
</feature>
<sequence length="547" mass="56519">MERPPSAGRNRREDGAEGRAPTAPSPLVLVSCAKGEARSLRAGYKALARHLKAARCEVRRLDRAPLTPAALDGAAIVVFGAPTQPFAPEELEALRSYLRGGGNLLVLAAEGGADAGAGAASQTSDGPAGSNTSSGSPDGHTASAASFASSNLGALLAEFGLGVGADCVIQTAFTKYSHPKEVLVRDGMLSPDTQAYCAANSRAARRTQGGGWAADENGRPLTTFAYPHGATITAQLPAVAFLSSGQVAHPCNMTVGAAWWEEGGSSGRLALLGSAAMFDDEWLGKEDNTAVLDFLLGWMLKDPACSLSAKNMGEPDLIDPRPVTHIAELAARPRVCLQEHGELPRDVTRLFAASLFKLDLSFVPQVAALRRQLLGPDAVGRASSVHSGFGGAAGGSLGGSFTGGLAGLTGGGGAAGSSSGVPGLRRGGSQLPLWRPQLEVPFPPLQPAVFPPALPELPPPALELFDLEEELAGPLERLNQVTARFLAAATSGAQQQQQQSAEQLEAYVGECAQLLGLRSRGGGWSGKERLAEVLEAVVQCKQPDCYG</sequence>
<feature type="domain" description="IFT52 GIFT" evidence="3">
    <location>
        <begin position="28"/>
        <end position="113"/>
    </location>
</feature>
<feature type="region of interest" description="Disordered" evidence="1">
    <location>
        <begin position="1"/>
        <end position="25"/>
    </location>
</feature>
<evidence type="ECO:0000313" key="5">
    <source>
        <dbReference type="Proteomes" id="UP000239899"/>
    </source>
</evidence>
<dbReference type="SUPFAM" id="SSF52317">
    <property type="entry name" value="Class I glutamine amidotransferase-like"/>
    <property type="match status" value="1"/>
</dbReference>
<name>A0A2P6TN62_CHLSO</name>
<feature type="domain" description="IFT52 central" evidence="2">
    <location>
        <begin position="430"/>
        <end position="460"/>
    </location>
</feature>
<dbReference type="GO" id="GO:0005929">
    <property type="term" value="C:cilium"/>
    <property type="evidence" value="ECO:0007669"/>
    <property type="project" value="TreeGrafter"/>
</dbReference>
<dbReference type="Gene3D" id="6.10.250.2800">
    <property type="match status" value="1"/>
</dbReference>
<dbReference type="PROSITE" id="PS51257">
    <property type="entry name" value="PROKAR_LIPOPROTEIN"/>
    <property type="match status" value="1"/>
</dbReference>
<dbReference type="GO" id="GO:0042073">
    <property type="term" value="P:intraciliary transport"/>
    <property type="evidence" value="ECO:0007669"/>
    <property type="project" value="TreeGrafter"/>
</dbReference>